<proteinExistence type="predicted"/>
<sequence>MLVVNCKDISGVWPKPADIVTGEIATGPTMVATAKIATYQFPDGTFSLQDAQDGEPGFQSYKHTAGFMLAGFSKTITAELAKHLNSGSLIIGEMNDGQYSLVGATDNPLYIKAAFNSGAKGSDKRGYTLKAEQDGFMWGVLPIKSTVVTALTLLP</sequence>
<reference evidence="1 2" key="1">
    <citation type="submission" date="2018-06" db="EMBL/GenBank/DDBJ databases">
        <title>Spirosoma sp. HMF3257 Genome sequencing and assembly.</title>
        <authorList>
            <person name="Kang H."/>
            <person name="Cha I."/>
            <person name="Kim H."/>
            <person name="Kang J."/>
            <person name="Joh K."/>
        </authorList>
    </citation>
    <scope>NUCLEOTIDE SEQUENCE [LARGE SCALE GENOMIC DNA]</scope>
    <source>
        <strain evidence="1 2">HMF3257</strain>
    </source>
</reference>
<gene>
    <name evidence="1" type="ORF">HMF3257_20780</name>
</gene>
<dbReference type="Proteomes" id="UP000249016">
    <property type="component" value="Unassembled WGS sequence"/>
</dbReference>
<dbReference type="EMBL" id="QLII01000001">
    <property type="protein sequence ID" value="RAI75998.1"/>
    <property type="molecule type" value="Genomic_DNA"/>
</dbReference>
<protein>
    <submittedName>
        <fullName evidence="1">Uncharacterized protein</fullName>
    </submittedName>
</protein>
<dbReference type="AlphaFoldDB" id="A0A327NTD4"/>
<accession>A0A327NTD4</accession>
<evidence type="ECO:0000313" key="2">
    <source>
        <dbReference type="Proteomes" id="UP000249016"/>
    </source>
</evidence>
<organism evidence="1 2">
    <name type="scientific">Spirosoma telluris</name>
    <dbReference type="NCBI Taxonomy" id="2183553"/>
    <lineage>
        <taxon>Bacteria</taxon>
        <taxon>Pseudomonadati</taxon>
        <taxon>Bacteroidota</taxon>
        <taxon>Cytophagia</taxon>
        <taxon>Cytophagales</taxon>
        <taxon>Cytophagaceae</taxon>
        <taxon>Spirosoma</taxon>
    </lineage>
</organism>
<name>A0A327NTD4_9BACT</name>
<comment type="caution">
    <text evidence="1">The sequence shown here is derived from an EMBL/GenBank/DDBJ whole genome shotgun (WGS) entry which is preliminary data.</text>
</comment>
<evidence type="ECO:0000313" key="1">
    <source>
        <dbReference type="EMBL" id="RAI75998.1"/>
    </source>
</evidence>
<keyword evidence="2" id="KW-1185">Reference proteome</keyword>